<dbReference type="InterPro" id="IPR050092">
    <property type="entry name" value="RNase_H"/>
</dbReference>
<name>A0AAD4PU38_9EURO</name>
<protein>
    <recommendedName>
        <fullName evidence="3">ribonuclease H</fullName>
        <ecNumber evidence="3">3.1.26.4</ecNumber>
    </recommendedName>
</protein>
<keyword evidence="7" id="KW-0378">Hydrolase</keyword>
<proteinExistence type="inferred from homology"/>
<dbReference type="Proteomes" id="UP001201262">
    <property type="component" value="Unassembled WGS sequence"/>
</dbReference>
<dbReference type="GO" id="GO:0003676">
    <property type="term" value="F:nucleic acid binding"/>
    <property type="evidence" value="ECO:0007669"/>
    <property type="project" value="InterPro"/>
</dbReference>
<dbReference type="PANTHER" id="PTHR10642:SF26">
    <property type="entry name" value="RIBONUCLEASE H1"/>
    <property type="match status" value="1"/>
</dbReference>
<evidence type="ECO:0000313" key="10">
    <source>
        <dbReference type="Proteomes" id="UP001201262"/>
    </source>
</evidence>
<dbReference type="InterPro" id="IPR036397">
    <property type="entry name" value="RNaseH_sf"/>
</dbReference>
<evidence type="ECO:0000256" key="1">
    <source>
        <dbReference type="ARBA" id="ARBA00000077"/>
    </source>
</evidence>
<evidence type="ECO:0000256" key="5">
    <source>
        <dbReference type="ARBA" id="ARBA00022723"/>
    </source>
</evidence>
<feature type="domain" description="RNase H type-1" evidence="8">
    <location>
        <begin position="1"/>
        <end position="167"/>
    </location>
</feature>
<dbReference type="GO" id="GO:0046872">
    <property type="term" value="F:metal ion binding"/>
    <property type="evidence" value="ECO:0007669"/>
    <property type="project" value="UniProtKB-KW"/>
</dbReference>
<organism evidence="9 10">
    <name type="scientific">Talaromyces proteolyticus</name>
    <dbReference type="NCBI Taxonomy" id="1131652"/>
    <lineage>
        <taxon>Eukaryota</taxon>
        <taxon>Fungi</taxon>
        <taxon>Dikarya</taxon>
        <taxon>Ascomycota</taxon>
        <taxon>Pezizomycotina</taxon>
        <taxon>Eurotiomycetes</taxon>
        <taxon>Eurotiomycetidae</taxon>
        <taxon>Eurotiales</taxon>
        <taxon>Trichocomaceae</taxon>
        <taxon>Talaromyces</taxon>
        <taxon>Talaromyces sect. Bacilispori</taxon>
    </lineage>
</organism>
<dbReference type="GO" id="GO:0004523">
    <property type="term" value="F:RNA-DNA hybrid ribonuclease activity"/>
    <property type="evidence" value="ECO:0007669"/>
    <property type="project" value="UniProtKB-EC"/>
</dbReference>
<gene>
    <name evidence="9" type="ORF">BGW36DRAFT_434152</name>
</gene>
<dbReference type="AlphaFoldDB" id="A0AAD4PU38"/>
<evidence type="ECO:0000256" key="6">
    <source>
        <dbReference type="ARBA" id="ARBA00022759"/>
    </source>
</evidence>
<keyword evidence="4" id="KW-0540">Nuclease</keyword>
<accession>A0AAD4PU38</accession>
<dbReference type="InterPro" id="IPR002156">
    <property type="entry name" value="RNaseH_domain"/>
</dbReference>
<dbReference type="GO" id="GO:0043137">
    <property type="term" value="P:DNA replication, removal of RNA primer"/>
    <property type="evidence" value="ECO:0007669"/>
    <property type="project" value="TreeGrafter"/>
</dbReference>
<comment type="catalytic activity">
    <reaction evidence="1">
        <text>Endonucleolytic cleavage to 5'-phosphomonoester.</text>
        <dbReference type="EC" id="3.1.26.4"/>
    </reaction>
</comment>
<comment type="similarity">
    <text evidence="2">Belongs to the RNase H family.</text>
</comment>
<evidence type="ECO:0000256" key="2">
    <source>
        <dbReference type="ARBA" id="ARBA00005300"/>
    </source>
</evidence>
<sequence>MGYIMEIYVDGGCRRNGLPGSIGAASACIKNKWGKYKCFTRDLNSASARPTNQRAEITAIILALELALEKFKELDSYTDFHLEIFSDSKYATGCMTEWIYKWCRNGWTNAAGYEVTNRDLIERASDLDDRVKEAGSVTYTWIPRADNQVADQACNDALDRQQREGNYYYGSSDDDSDW</sequence>
<evidence type="ECO:0000256" key="4">
    <source>
        <dbReference type="ARBA" id="ARBA00022722"/>
    </source>
</evidence>
<dbReference type="RefSeq" id="XP_046065336.1">
    <property type="nucleotide sequence ID" value="XM_046221377.1"/>
</dbReference>
<dbReference type="PANTHER" id="PTHR10642">
    <property type="entry name" value="RIBONUCLEASE H1"/>
    <property type="match status" value="1"/>
</dbReference>
<keyword evidence="10" id="KW-1185">Reference proteome</keyword>
<evidence type="ECO:0000256" key="7">
    <source>
        <dbReference type="ARBA" id="ARBA00022801"/>
    </source>
</evidence>
<dbReference type="InterPro" id="IPR012337">
    <property type="entry name" value="RNaseH-like_sf"/>
</dbReference>
<dbReference type="SUPFAM" id="SSF53098">
    <property type="entry name" value="Ribonuclease H-like"/>
    <property type="match status" value="1"/>
</dbReference>
<dbReference type="GeneID" id="70251664"/>
<reference evidence="9" key="1">
    <citation type="submission" date="2021-12" db="EMBL/GenBank/DDBJ databases">
        <title>Convergent genome expansion in fungi linked to evolution of root-endophyte symbiosis.</title>
        <authorList>
            <consortium name="DOE Joint Genome Institute"/>
            <person name="Ke Y.-H."/>
            <person name="Bonito G."/>
            <person name="Liao H.-L."/>
            <person name="Looney B."/>
            <person name="Rojas-Flechas A."/>
            <person name="Nash J."/>
            <person name="Hameed K."/>
            <person name="Schadt C."/>
            <person name="Martin F."/>
            <person name="Crous P.W."/>
            <person name="Miettinen O."/>
            <person name="Magnuson J.K."/>
            <person name="Labbe J."/>
            <person name="Jacobson D."/>
            <person name="Doktycz M.J."/>
            <person name="Veneault-Fourrey C."/>
            <person name="Kuo A."/>
            <person name="Mondo S."/>
            <person name="Calhoun S."/>
            <person name="Riley R."/>
            <person name="Ohm R."/>
            <person name="LaButti K."/>
            <person name="Andreopoulos B."/>
            <person name="Pangilinan J."/>
            <person name="Nolan M."/>
            <person name="Tritt A."/>
            <person name="Clum A."/>
            <person name="Lipzen A."/>
            <person name="Daum C."/>
            <person name="Barry K."/>
            <person name="Grigoriev I.V."/>
            <person name="Vilgalys R."/>
        </authorList>
    </citation>
    <scope>NUCLEOTIDE SEQUENCE</scope>
    <source>
        <strain evidence="9">PMI_201</strain>
    </source>
</reference>
<dbReference type="PROSITE" id="PS50879">
    <property type="entry name" value="RNASE_H_1"/>
    <property type="match status" value="1"/>
</dbReference>
<evidence type="ECO:0000313" key="9">
    <source>
        <dbReference type="EMBL" id="KAH8688864.1"/>
    </source>
</evidence>
<comment type="caution">
    <text evidence="9">The sequence shown here is derived from an EMBL/GenBank/DDBJ whole genome shotgun (WGS) entry which is preliminary data.</text>
</comment>
<evidence type="ECO:0000256" key="3">
    <source>
        <dbReference type="ARBA" id="ARBA00012180"/>
    </source>
</evidence>
<keyword evidence="5" id="KW-0479">Metal-binding</keyword>
<dbReference type="EMBL" id="JAJTJA010000017">
    <property type="protein sequence ID" value="KAH8688864.1"/>
    <property type="molecule type" value="Genomic_DNA"/>
</dbReference>
<dbReference type="EC" id="3.1.26.4" evidence="3"/>
<evidence type="ECO:0000259" key="8">
    <source>
        <dbReference type="PROSITE" id="PS50879"/>
    </source>
</evidence>
<dbReference type="Pfam" id="PF00075">
    <property type="entry name" value="RNase_H"/>
    <property type="match status" value="1"/>
</dbReference>
<keyword evidence="6" id="KW-0255">Endonuclease</keyword>
<dbReference type="Gene3D" id="3.30.420.10">
    <property type="entry name" value="Ribonuclease H-like superfamily/Ribonuclease H"/>
    <property type="match status" value="1"/>
</dbReference>